<organism evidence="1">
    <name type="scientific">marine metagenome</name>
    <dbReference type="NCBI Taxonomy" id="408172"/>
    <lineage>
        <taxon>unclassified sequences</taxon>
        <taxon>metagenomes</taxon>
        <taxon>ecological metagenomes</taxon>
    </lineage>
</organism>
<feature type="non-terminal residue" evidence="1">
    <location>
        <position position="1"/>
    </location>
</feature>
<protein>
    <submittedName>
        <fullName evidence="1">Uncharacterized protein</fullName>
    </submittedName>
</protein>
<dbReference type="AlphaFoldDB" id="A0A383DX86"/>
<feature type="non-terminal residue" evidence="1">
    <location>
        <position position="234"/>
    </location>
</feature>
<reference evidence="1" key="1">
    <citation type="submission" date="2018-05" db="EMBL/GenBank/DDBJ databases">
        <authorList>
            <person name="Lanie J.A."/>
            <person name="Ng W.-L."/>
            <person name="Kazmierczak K.M."/>
            <person name="Andrzejewski T.M."/>
            <person name="Davidsen T.M."/>
            <person name="Wayne K.J."/>
            <person name="Tettelin H."/>
            <person name="Glass J.I."/>
            <person name="Rusch D."/>
            <person name="Podicherti R."/>
            <person name="Tsui H.-C.T."/>
            <person name="Winkler M.E."/>
        </authorList>
    </citation>
    <scope>NUCLEOTIDE SEQUENCE</scope>
</reference>
<accession>A0A383DX86</accession>
<proteinExistence type="predicted"/>
<gene>
    <name evidence="1" type="ORF">METZ01_LOCUS501664</name>
</gene>
<name>A0A383DX86_9ZZZZ</name>
<evidence type="ECO:0000313" key="1">
    <source>
        <dbReference type="EMBL" id="SVE48810.1"/>
    </source>
</evidence>
<dbReference type="EMBL" id="UINC01220763">
    <property type="protein sequence ID" value="SVE48810.1"/>
    <property type="molecule type" value="Genomic_DNA"/>
</dbReference>
<sequence length="234" mass="25234">FIVGSTGTFKLSDLTGVSLKSDNFTITDNQSHTINVEEVAYGSYTYNVEMGGFSTEVNTFVISSSEETLDIKLTPNPVDISWVSFENLNAVQIDTSDKANATGTLVIKVPLAQKEGVKQILSTMVVKNSANSATVNVTPPTNLPTATTVDEEYVHYRIDFTGSNVALQTGSNLFDVIISIGGKSKQVEIGSVSYDACVDANTMCVKLTWSDGSDLDLHSIYWPDWGYTETLGTG</sequence>